<dbReference type="GeneID" id="112296064"/>
<evidence type="ECO:0000313" key="2">
    <source>
        <dbReference type="EMBL" id="PNR33883.1"/>
    </source>
</evidence>
<feature type="region of interest" description="Disordered" evidence="1">
    <location>
        <begin position="245"/>
        <end position="314"/>
    </location>
</feature>
<reference evidence="2 4" key="2">
    <citation type="journal article" date="2018" name="Plant J.">
        <title>The Physcomitrella patens chromosome-scale assembly reveals moss genome structure and evolution.</title>
        <authorList>
            <person name="Lang D."/>
            <person name="Ullrich K.K."/>
            <person name="Murat F."/>
            <person name="Fuchs J."/>
            <person name="Jenkins J."/>
            <person name="Haas F.B."/>
            <person name="Piednoel M."/>
            <person name="Gundlach H."/>
            <person name="Van Bel M."/>
            <person name="Meyberg R."/>
            <person name="Vives C."/>
            <person name="Morata J."/>
            <person name="Symeonidi A."/>
            <person name="Hiss M."/>
            <person name="Muchero W."/>
            <person name="Kamisugi Y."/>
            <person name="Saleh O."/>
            <person name="Blanc G."/>
            <person name="Decker E.L."/>
            <person name="van Gessel N."/>
            <person name="Grimwood J."/>
            <person name="Hayes R.D."/>
            <person name="Graham S.W."/>
            <person name="Gunter L.E."/>
            <person name="McDaniel S.F."/>
            <person name="Hoernstein S.N.W."/>
            <person name="Larsson A."/>
            <person name="Li F.W."/>
            <person name="Perroud P.F."/>
            <person name="Phillips J."/>
            <person name="Ranjan P."/>
            <person name="Rokshar D.S."/>
            <person name="Rothfels C.J."/>
            <person name="Schneider L."/>
            <person name="Shu S."/>
            <person name="Stevenson D.W."/>
            <person name="Thummler F."/>
            <person name="Tillich M."/>
            <person name="Villarreal Aguilar J.C."/>
            <person name="Widiez T."/>
            <person name="Wong G.K."/>
            <person name="Wymore A."/>
            <person name="Zhang Y."/>
            <person name="Zimmer A.D."/>
            <person name="Quatrano R.S."/>
            <person name="Mayer K.F.X."/>
            <person name="Goodstein D."/>
            <person name="Casacuberta J.M."/>
            <person name="Vandepoele K."/>
            <person name="Reski R."/>
            <person name="Cuming A.C."/>
            <person name="Tuskan G.A."/>
            <person name="Maumus F."/>
            <person name="Salse J."/>
            <person name="Schmutz J."/>
            <person name="Rensing S.A."/>
        </authorList>
    </citation>
    <scope>NUCLEOTIDE SEQUENCE [LARGE SCALE GENOMIC DNA]</scope>
    <source>
        <strain evidence="3 4">cv. Gransden 2004</strain>
    </source>
</reference>
<dbReference type="EMBL" id="ABEU02000019">
    <property type="protein sequence ID" value="PNR33883.1"/>
    <property type="molecule type" value="Genomic_DNA"/>
</dbReference>
<reference evidence="3" key="3">
    <citation type="submission" date="2020-12" db="UniProtKB">
        <authorList>
            <consortium name="EnsemblPlants"/>
        </authorList>
    </citation>
    <scope>IDENTIFICATION</scope>
</reference>
<feature type="compositionally biased region" description="Polar residues" evidence="1">
    <location>
        <begin position="46"/>
        <end position="55"/>
    </location>
</feature>
<dbReference type="Gramene" id="Pp3c19_4730V3.2">
    <property type="protein sequence ID" value="PAC:32939683.CDS.1"/>
    <property type="gene ID" value="Pp3c19_4730"/>
</dbReference>
<dbReference type="Proteomes" id="UP000006727">
    <property type="component" value="Chromosome 19"/>
</dbReference>
<dbReference type="PANTHER" id="PTHR34466:SF3">
    <property type="entry name" value="OS11G0129800 PROTEIN"/>
    <property type="match status" value="1"/>
</dbReference>
<feature type="compositionally biased region" description="Polar residues" evidence="1">
    <location>
        <begin position="284"/>
        <end position="297"/>
    </location>
</feature>
<dbReference type="PANTHER" id="PTHR34466">
    <property type="entry name" value="OS11G0129800 PROTEIN"/>
    <property type="match status" value="1"/>
</dbReference>
<evidence type="ECO:0000313" key="4">
    <source>
        <dbReference type="Proteomes" id="UP000006727"/>
    </source>
</evidence>
<dbReference type="Gramene" id="Pp3c19_4730V3.1">
    <property type="protein sequence ID" value="PAC:32939682.CDS.1"/>
    <property type="gene ID" value="Pp3c19_4730"/>
</dbReference>
<dbReference type="AlphaFoldDB" id="A0A2K1IX73"/>
<feature type="compositionally biased region" description="Basic and acidic residues" evidence="1">
    <location>
        <begin position="253"/>
        <end position="270"/>
    </location>
</feature>
<evidence type="ECO:0000313" key="3">
    <source>
        <dbReference type="EnsemblPlants" id="PAC:32939682.CDS.1"/>
    </source>
</evidence>
<sequence>MAVAAFRSTTRKQYDIRGVEIEDPLGGRSINRSPSRRRSMSRQPSFTRRSMSKAPSPTRRRSVSKAPSPTRRRSMSKAPSPTRGRRGVSRNPSPTRRLASRAASPAKIRRRSPSRNPSPTRGRRGMSRGLSPTRGRRGMSRGPSPTRGRRGVSRGPSPTRVTRLTPATPARVHSRPASPTRRRDTSVGPRSRATSPQRLGTARAVGRALRSLRSAADAALPQVQPDSPVEYDPLPVVMTHQSGIGVRGASRMHPSDSESEVEPRSARGLDRSSSFSTPRDSSDNESIQSSTSASKRNLNGLRERISRRTSSTQMELRRSLANLELSDVSIPAYYQKPKTAGAEDHQLRNAVTDDGDVQVEGRVVDKTIQEVHTQTKVQNLCYNSLYDVAASTDALSPMGPVKSKVAGNSREAPLQGDVDLVALYNARCAELWKVVSDTRNELKNVKEEGLRKVIEAKLKMSERKVSELWSQYATEVQRCLHSVNAMKDTKQGSVDPLQMKTDGIESQDPCPQEDLKPQHHHRYPVEDVDESDFIRQSLDEEAARYFEECAIIANFDANVIAVDDISVSYDRSSDGESSVCDDPRPLSRRQSPNSLEAVSVRKKVIKPLDDEGMLLPWLDWEPEFDLGRKERIEKAICDFQEWKSAWDQKSEEWGKSLNRERGKDEGAVHVDEFLFERTRLQPRVSQGRMLVCGGKR</sequence>
<keyword evidence="4" id="KW-1185">Reference proteome</keyword>
<feature type="region of interest" description="Disordered" evidence="1">
    <location>
        <begin position="569"/>
        <end position="592"/>
    </location>
</feature>
<feature type="region of interest" description="Disordered" evidence="1">
    <location>
        <begin position="1"/>
        <end position="208"/>
    </location>
</feature>
<proteinExistence type="predicted"/>
<dbReference type="OrthoDB" id="1911931at2759"/>
<evidence type="ECO:0000256" key="1">
    <source>
        <dbReference type="SAM" id="MobiDB-lite"/>
    </source>
</evidence>
<dbReference type="EnsemblPlants" id="Pp3c19_4730V3.2">
    <property type="protein sequence ID" value="PAC:32939683.CDS.1"/>
    <property type="gene ID" value="Pp3c19_4730"/>
</dbReference>
<reference evidence="2 4" key="1">
    <citation type="journal article" date="2008" name="Science">
        <title>The Physcomitrella genome reveals evolutionary insights into the conquest of land by plants.</title>
        <authorList>
            <person name="Rensing S."/>
            <person name="Lang D."/>
            <person name="Zimmer A."/>
            <person name="Terry A."/>
            <person name="Salamov A."/>
            <person name="Shapiro H."/>
            <person name="Nishiyama T."/>
            <person name="Perroud P.-F."/>
            <person name="Lindquist E."/>
            <person name="Kamisugi Y."/>
            <person name="Tanahashi T."/>
            <person name="Sakakibara K."/>
            <person name="Fujita T."/>
            <person name="Oishi K."/>
            <person name="Shin-I T."/>
            <person name="Kuroki Y."/>
            <person name="Toyoda A."/>
            <person name="Suzuki Y."/>
            <person name="Hashimoto A."/>
            <person name="Yamaguchi K."/>
            <person name="Sugano A."/>
            <person name="Kohara Y."/>
            <person name="Fujiyama A."/>
            <person name="Anterola A."/>
            <person name="Aoki S."/>
            <person name="Ashton N."/>
            <person name="Barbazuk W.B."/>
            <person name="Barker E."/>
            <person name="Bennetzen J."/>
            <person name="Bezanilla M."/>
            <person name="Blankenship R."/>
            <person name="Cho S.H."/>
            <person name="Dutcher S."/>
            <person name="Estelle M."/>
            <person name="Fawcett J.A."/>
            <person name="Gundlach H."/>
            <person name="Hanada K."/>
            <person name="Heyl A."/>
            <person name="Hicks K.A."/>
            <person name="Hugh J."/>
            <person name="Lohr M."/>
            <person name="Mayer K."/>
            <person name="Melkozernov A."/>
            <person name="Murata T."/>
            <person name="Nelson D."/>
            <person name="Pils B."/>
            <person name="Prigge M."/>
            <person name="Reiss B."/>
            <person name="Renner T."/>
            <person name="Rombauts S."/>
            <person name="Rushton P."/>
            <person name="Sanderfoot A."/>
            <person name="Schween G."/>
            <person name="Shiu S.-H."/>
            <person name="Stueber K."/>
            <person name="Theodoulou F.L."/>
            <person name="Tu H."/>
            <person name="Van de Peer Y."/>
            <person name="Verrier P.J."/>
            <person name="Waters E."/>
            <person name="Wood A."/>
            <person name="Yang L."/>
            <person name="Cove D."/>
            <person name="Cuming A."/>
            <person name="Hasebe M."/>
            <person name="Lucas S."/>
            <person name="Mishler D.B."/>
            <person name="Reski R."/>
            <person name="Grigoriev I."/>
            <person name="Quatrano R.S."/>
            <person name="Boore J.L."/>
        </authorList>
    </citation>
    <scope>NUCLEOTIDE SEQUENCE [LARGE SCALE GENOMIC DNA]</scope>
    <source>
        <strain evidence="3 4">cv. Gransden 2004</strain>
    </source>
</reference>
<dbReference type="RefSeq" id="XP_024403963.1">
    <property type="nucleotide sequence ID" value="XM_024548195.2"/>
</dbReference>
<dbReference type="STRING" id="3218.A0A2K1IX73"/>
<gene>
    <name evidence="3" type="primary">LOC112296064</name>
    <name evidence="2" type="ORF">PHYPA_023699</name>
</gene>
<dbReference type="PaxDb" id="3218-PP1S300_46V6.1"/>
<dbReference type="KEGG" id="ppp:112296064"/>
<name>A0A2K1IX73_PHYPA</name>
<accession>A0A2K1IX73</accession>
<organism evidence="2">
    <name type="scientific">Physcomitrium patens</name>
    <name type="common">Spreading-leaved earth moss</name>
    <name type="synonym">Physcomitrella patens</name>
    <dbReference type="NCBI Taxonomy" id="3218"/>
    <lineage>
        <taxon>Eukaryota</taxon>
        <taxon>Viridiplantae</taxon>
        <taxon>Streptophyta</taxon>
        <taxon>Embryophyta</taxon>
        <taxon>Bryophyta</taxon>
        <taxon>Bryophytina</taxon>
        <taxon>Bryopsida</taxon>
        <taxon>Funariidae</taxon>
        <taxon>Funariales</taxon>
        <taxon>Funariaceae</taxon>
        <taxon>Physcomitrium</taxon>
    </lineage>
</organism>
<protein>
    <submittedName>
        <fullName evidence="2 3">Uncharacterized protein</fullName>
    </submittedName>
</protein>
<dbReference type="EnsemblPlants" id="Pp3c19_4730V3.1">
    <property type="protein sequence ID" value="PAC:32939682.CDS.1"/>
    <property type="gene ID" value="Pp3c19_4730"/>
</dbReference>